<dbReference type="InterPro" id="IPR019660">
    <property type="entry name" value="Put_sensory_transdc_reg_YbjN"/>
</dbReference>
<proteinExistence type="predicted"/>
<dbReference type="Pfam" id="PF10722">
    <property type="entry name" value="YbjN"/>
    <property type="match status" value="1"/>
</dbReference>
<dbReference type="SUPFAM" id="SSF69635">
    <property type="entry name" value="Type III secretory system chaperone-like"/>
    <property type="match status" value="1"/>
</dbReference>
<evidence type="ECO:0000313" key="1">
    <source>
        <dbReference type="EMBL" id="SDR10379.1"/>
    </source>
</evidence>
<gene>
    <name evidence="1" type="ORF">SAMN04489718_3541</name>
</gene>
<dbReference type="OrthoDB" id="3212317at2"/>
<name>A0A1H1GBA2_9ACTN</name>
<sequence length="177" mass="19867">MSSAARESLDQVIEATLDDGELDYEHPELGRFFVTLPGTNKLQTNCWLIVSEHSLIVEAFVCRQPDEGHEEFYRYVLRRNARLYGVHYTVDSTGDLYLIGRIGLHAVNADELDRVLGQVLEAADGDFNPLLRIGFATAIRREWGWRESRGESLANLRAFSSLVERDGVLPPVSDSGS</sequence>
<evidence type="ECO:0000313" key="2">
    <source>
        <dbReference type="Proteomes" id="UP000199301"/>
    </source>
</evidence>
<dbReference type="STRING" id="995062.SAMN04489718_3541"/>
<dbReference type="Gene3D" id="3.30.1460.10">
    <property type="match status" value="1"/>
</dbReference>
<protein>
    <submittedName>
        <fullName evidence="1">Putative sensory transduction regulator</fullName>
    </submittedName>
</protein>
<dbReference type="Proteomes" id="UP000199301">
    <property type="component" value="Unassembled WGS sequence"/>
</dbReference>
<dbReference type="RefSeq" id="WP_092525706.1">
    <property type="nucleotide sequence ID" value="NZ_FNKO01000002.1"/>
</dbReference>
<keyword evidence="2" id="KW-1185">Reference proteome</keyword>
<dbReference type="AlphaFoldDB" id="A0A1H1GBA2"/>
<reference evidence="2" key="1">
    <citation type="submission" date="2016-10" db="EMBL/GenBank/DDBJ databases">
        <authorList>
            <person name="Varghese N."/>
            <person name="Submissions S."/>
        </authorList>
    </citation>
    <scope>NUCLEOTIDE SEQUENCE [LARGE SCALE GENOMIC DNA]</scope>
    <source>
        <strain evidence="2">DSM 45459</strain>
    </source>
</reference>
<organism evidence="1 2">
    <name type="scientific">Actinopolyspora saharensis</name>
    <dbReference type="NCBI Taxonomy" id="995062"/>
    <lineage>
        <taxon>Bacteria</taxon>
        <taxon>Bacillati</taxon>
        <taxon>Actinomycetota</taxon>
        <taxon>Actinomycetes</taxon>
        <taxon>Actinopolysporales</taxon>
        <taxon>Actinopolysporaceae</taxon>
        <taxon>Actinopolyspora</taxon>
    </lineage>
</organism>
<dbReference type="EMBL" id="FNKO01000002">
    <property type="protein sequence ID" value="SDR10379.1"/>
    <property type="molecule type" value="Genomic_DNA"/>
</dbReference>
<accession>A0A1H1GBA2</accession>